<feature type="compositionally biased region" description="Basic residues" evidence="1">
    <location>
        <begin position="52"/>
        <end position="63"/>
    </location>
</feature>
<sequence length="119" mass="12995">MYQSSRKPRSTVDSQQPTANSQQHADHQTPTYIRVMAPHPTSHLPPCTSPPAHRRSRPLRRTSKAQPVKRGPAPAPVGEPHAHAPRPRSGGNCDPISPSPLLFSRAGGVLCRAFFLKRA</sequence>
<evidence type="ECO:0000313" key="3">
    <source>
        <dbReference type="Proteomes" id="UP000193067"/>
    </source>
</evidence>
<name>A0A1Y2IIZ6_TRAC3</name>
<dbReference type="Proteomes" id="UP000193067">
    <property type="component" value="Unassembled WGS sequence"/>
</dbReference>
<proteinExistence type="predicted"/>
<organism evidence="2 3">
    <name type="scientific">Trametes coccinea (strain BRFM310)</name>
    <name type="common">Pycnoporus coccineus</name>
    <dbReference type="NCBI Taxonomy" id="1353009"/>
    <lineage>
        <taxon>Eukaryota</taxon>
        <taxon>Fungi</taxon>
        <taxon>Dikarya</taxon>
        <taxon>Basidiomycota</taxon>
        <taxon>Agaricomycotina</taxon>
        <taxon>Agaricomycetes</taxon>
        <taxon>Polyporales</taxon>
        <taxon>Polyporaceae</taxon>
        <taxon>Trametes</taxon>
    </lineage>
</organism>
<feature type="region of interest" description="Disordered" evidence="1">
    <location>
        <begin position="1"/>
        <end position="103"/>
    </location>
</feature>
<evidence type="ECO:0000256" key="1">
    <source>
        <dbReference type="SAM" id="MobiDB-lite"/>
    </source>
</evidence>
<reference evidence="2 3" key="1">
    <citation type="journal article" date="2015" name="Biotechnol. Biofuels">
        <title>Enhanced degradation of softwood versus hardwood by the white-rot fungus Pycnoporus coccineus.</title>
        <authorList>
            <person name="Couturier M."/>
            <person name="Navarro D."/>
            <person name="Chevret D."/>
            <person name="Henrissat B."/>
            <person name="Piumi F."/>
            <person name="Ruiz-Duenas F.J."/>
            <person name="Martinez A.T."/>
            <person name="Grigoriev I.V."/>
            <person name="Riley R."/>
            <person name="Lipzen A."/>
            <person name="Berrin J.G."/>
            <person name="Master E.R."/>
            <person name="Rosso M.N."/>
        </authorList>
    </citation>
    <scope>NUCLEOTIDE SEQUENCE [LARGE SCALE GENOMIC DNA]</scope>
    <source>
        <strain evidence="2 3">BRFM310</strain>
    </source>
</reference>
<keyword evidence="3" id="KW-1185">Reference proteome</keyword>
<accession>A0A1Y2IIZ6</accession>
<protein>
    <submittedName>
        <fullName evidence="2">Uncharacterized protein</fullName>
    </submittedName>
</protein>
<feature type="compositionally biased region" description="Polar residues" evidence="1">
    <location>
        <begin position="1"/>
        <end position="31"/>
    </location>
</feature>
<dbReference type="EMBL" id="KZ084123">
    <property type="protein sequence ID" value="OSC99891.1"/>
    <property type="molecule type" value="Genomic_DNA"/>
</dbReference>
<dbReference type="AlphaFoldDB" id="A0A1Y2IIZ6"/>
<gene>
    <name evidence="2" type="ORF">PYCCODRAFT_1437864</name>
</gene>
<evidence type="ECO:0000313" key="2">
    <source>
        <dbReference type="EMBL" id="OSC99891.1"/>
    </source>
</evidence>